<dbReference type="AlphaFoldDB" id="A0A9N9JFJ4"/>
<dbReference type="EMBL" id="CAJVPZ010049908">
    <property type="protein sequence ID" value="CAG8776700.1"/>
    <property type="molecule type" value="Genomic_DNA"/>
</dbReference>
<reference evidence="2" key="1">
    <citation type="submission" date="2021-06" db="EMBL/GenBank/DDBJ databases">
        <authorList>
            <person name="Kallberg Y."/>
            <person name="Tangrot J."/>
            <person name="Rosling A."/>
        </authorList>
    </citation>
    <scope>NUCLEOTIDE SEQUENCE</scope>
    <source>
        <strain evidence="2">IN212</strain>
    </source>
</reference>
<feature type="region of interest" description="Disordered" evidence="1">
    <location>
        <begin position="12"/>
        <end position="35"/>
    </location>
</feature>
<feature type="non-terminal residue" evidence="2">
    <location>
        <position position="73"/>
    </location>
</feature>
<sequence length="73" mass="8107">LKLGSYYEKSIRTSKGKEKATDNKNSVRQIGSSSAQSTILTQQDTLFLSNIPQTQLTIYHPMLSYPAAGEQNE</sequence>
<feature type="non-terminal residue" evidence="2">
    <location>
        <position position="1"/>
    </location>
</feature>
<dbReference type="Proteomes" id="UP000789396">
    <property type="component" value="Unassembled WGS sequence"/>
</dbReference>
<comment type="caution">
    <text evidence="2">The sequence shown here is derived from an EMBL/GenBank/DDBJ whole genome shotgun (WGS) entry which is preliminary data.</text>
</comment>
<evidence type="ECO:0000256" key="1">
    <source>
        <dbReference type="SAM" id="MobiDB-lite"/>
    </source>
</evidence>
<keyword evidence="3" id="KW-1185">Reference proteome</keyword>
<evidence type="ECO:0000313" key="3">
    <source>
        <dbReference type="Proteomes" id="UP000789396"/>
    </source>
</evidence>
<feature type="compositionally biased region" description="Polar residues" evidence="1">
    <location>
        <begin position="23"/>
        <end position="35"/>
    </location>
</feature>
<name>A0A9N9JFJ4_9GLOM</name>
<accession>A0A9N9JFJ4</accession>
<protein>
    <submittedName>
        <fullName evidence="2">4052_t:CDS:1</fullName>
    </submittedName>
</protein>
<feature type="compositionally biased region" description="Basic and acidic residues" evidence="1">
    <location>
        <begin position="12"/>
        <end position="22"/>
    </location>
</feature>
<dbReference type="OrthoDB" id="2443581at2759"/>
<proteinExistence type="predicted"/>
<gene>
    <name evidence="2" type="ORF">RFULGI_LOCUS15482</name>
</gene>
<evidence type="ECO:0000313" key="2">
    <source>
        <dbReference type="EMBL" id="CAG8776700.1"/>
    </source>
</evidence>
<organism evidence="2 3">
    <name type="scientific">Racocetra fulgida</name>
    <dbReference type="NCBI Taxonomy" id="60492"/>
    <lineage>
        <taxon>Eukaryota</taxon>
        <taxon>Fungi</taxon>
        <taxon>Fungi incertae sedis</taxon>
        <taxon>Mucoromycota</taxon>
        <taxon>Glomeromycotina</taxon>
        <taxon>Glomeromycetes</taxon>
        <taxon>Diversisporales</taxon>
        <taxon>Gigasporaceae</taxon>
        <taxon>Racocetra</taxon>
    </lineage>
</organism>